<keyword evidence="1" id="KW-1133">Transmembrane helix</keyword>
<dbReference type="Proteomes" id="UP000036426">
    <property type="component" value="Unassembled WGS sequence"/>
</dbReference>
<reference evidence="4 6" key="2">
    <citation type="submission" date="2015-05" db="EMBL/GenBank/DDBJ databases">
        <title>Photobacterium galathea sp. nov.</title>
        <authorList>
            <person name="Machado H."/>
            <person name="Gram L."/>
        </authorList>
    </citation>
    <scope>NUCLEOTIDE SEQUENCE [LARGE SCALE GENOMIC DNA]</scope>
    <source>
        <strain evidence="4 6">DSM 25995</strain>
    </source>
</reference>
<accession>A0A090QTI5</accession>
<comment type="caution">
    <text evidence="3">The sequence shown here is derived from an EMBL/GenBank/DDBJ whole genome shotgun (WGS) entry which is preliminary data.</text>
</comment>
<dbReference type="AlphaFoldDB" id="A0A090QTI5"/>
<evidence type="ECO:0000313" key="5">
    <source>
        <dbReference type="Proteomes" id="UP000029227"/>
    </source>
</evidence>
<dbReference type="EMBL" id="BBMN01000007">
    <property type="protein sequence ID" value="GAL05558.1"/>
    <property type="molecule type" value="Genomic_DNA"/>
</dbReference>
<sequence length="195" mass="22311">MDGLWTFIDTIISLIKVFDTLAAWLMVGMVALIAIQLLRHEMKLHSPFISGVLRKDGMVLANQTVTLSVYYLDKKQEVTTTTNASGEFTFAPIYHRHSKALSMFIGLIAVRVAVQVSVHQKNKNVVIWESIFSDFIIEDSVKKTMANLDSELSNRLMFYNQQYQSNGKQDYHYRQTGYAESSVHGKPKRLEEWEG</sequence>
<dbReference type="EMBL" id="LDOV01000025">
    <property type="protein sequence ID" value="KLU99993.1"/>
    <property type="molecule type" value="Genomic_DNA"/>
</dbReference>
<evidence type="ECO:0000256" key="1">
    <source>
        <dbReference type="SAM" id="Phobius"/>
    </source>
</evidence>
<dbReference type="InterPro" id="IPR046474">
    <property type="entry name" value="DUF6795"/>
</dbReference>
<evidence type="ECO:0000313" key="3">
    <source>
        <dbReference type="EMBL" id="GAL05558.1"/>
    </source>
</evidence>
<keyword evidence="6" id="KW-1185">Reference proteome</keyword>
<organism evidence="3 5">
    <name type="scientific">Photobacterium aphoticum</name>
    <dbReference type="NCBI Taxonomy" id="754436"/>
    <lineage>
        <taxon>Bacteria</taxon>
        <taxon>Pseudomonadati</taxon>
        <taxon>Pseudomonadota</taxon>
        <taxon>Gammaproteobacteria</taxon>
        <taxon>Vibrionales</taxon>
        <taxon>Vibrionaceae</taxon>
        <taxon>Photobacterium</taxon>
    </lineage>
</organism>
<feature type="domain" description="DUF6795" evidence="2">
    <location>
        <begin position="49"/>
        <end position="154"/>
    </location>
</feature>
<evidence type="ECO:0000313" key="6">
    <source>
        <dbReference type="Proteomes" id="UP000036426"/>
    </source>
</evidence>
<dbReference type="Proteomes" id="UP000029227">
    <property type="component" value="Unassembled WGS sequence"/>
</dbReference>
<protein>
    <recommendedName>
        <fullName evidence="2">DUF6795 domain-containing protein</fullName>
    </recommendedName>
</protein>
<name>A0A090QTI5_9GAMM</name>
<keyword evidence="1" id="KW-0472">Membrane</keyword>
<dbReference type="RefSeq" id="WP_047874935.1">
    <property type="nucleotide sequence ID" value="NZ_BMYC01000008.1"/>
</dbReference>
<keyword evidence="1" id="KW-0812">Transmembrane</keyword>
<evidence type="ECO:0000259" key="2">
    <source>
        <dbReference type="Pfam" id="PF20598"/>
    </source>
</evidence>
<reference evidence="3 5" key="1">
    <citation type="journal article" date="2014" name="Genome Announc.">
        <title>Draft Genome Sequences of Two Vibrionaceae Species, Vibrio ponticus C121 and Photobacterium aphoticum C119, Isolated as Coral Reef Microbiota.</title>
        <authorList>
            <person name="Al-saari N."/>
            <person name="Meirelles P.M."/>
            <person name="Mino S."/>
            <person name="Suda W."/>
            <person name="Oshima K."/>
            <person name="Hattori M."/>
            <person name="Ohkuma M."/>
            <person name="Thompson F.L."/>
            <person name="Gomez-Gil B."/>
            <person name="Sawabe T."/>
            <person name="Sawabe T."/>
        </authorList>
    </citation>
    <scope>NUCLEOTIDE SEQUENCE [LARGE SCALE GENOMIC DNA]</scope>
    <source>
        <strain evidence="3 5">JCM 19237</strain>
    </source>
</reference>
<evidence type="ECO:0000313" key="4">
    <source>
        <dbReference type="EMBL" id="KLU99993.1"/>
    </source>
</evidence>
<dbReference type="PATRIC" id="fig|754436.4.peg.2853"/>
<gene>
    <name evidence="4" type="ORF">ABT58_13425</name>
    <name evidence="3" type="ORF">JCM19237_648</name>
</gene>
<dbReference type="Pfam" id="PF20598">
    <property type="entry name" value="DUF6795"/>
    <property type="match status" value="1"/>
</dbReference>
<feature type="transmembrane region" description="Helical" evidence="1">
    <location>
        <begin position="20"/>
        <end position="38"/>
    </location>
</feature>
<proteinExistence type="predicted"/>